<keyword evidence="2" id="KW-1185">Reference proteome</keyword>
<dbReference type="AlphaFoldDB" id="A0A1M6AVD8"/>
<evidence type="ECO:0000313" key="1">
    <source>
        <dbReference type="EMBL" id="SHI40412.1"/>
    </source>
</evidence>
<reference evidence="2" key="1">
    <citation type="submission" date="2016-11" db="EMBL/GenBank/DDBJ databases">
        <authorList>
            <person name="Varghese N."/>
            <person name="Submissions S."/>
        </authorList>
    </citation>
    <scope>NUCLEOTIDE SEQUENCE [LARGE SCALE GENOMIC DNA]</scope>
    <source>
        <strain evidence="2">DSM 26884</strain>
    </source>
</reference>
<dbReference type="InterPro" id="IPR015424">
    <property type="entry name" value="PyrdxlP-dep_Trfase"/>
</dbReference>
<evidence type="ECO:0008006" key="3">
    <source>
        <dbReference type="Google" id="ProtNLM"/>
    </source>
</evidence>
<dbReference type="GeneID" id="92710574"/>
<proteinExistence type="predicted"/>
<organism evidence="1 2">
    <name type="scientific">Bacteroides stercorirosoris</name>
    <dbReference type="NCBI Taxonomy" id="871324"/>
    <lineage>
        <taxon>Bacteria</taxon>
        <taxon>Pseudomonadati</taxon>
        <taxon>Bacteroidota</taxon>
        <taxon>Bacteroidia</taxon>
        <taxon>Bacteroidales</taxon>
        <taxon>Bacteroidaceae</taxon>
        <taxon>Bacteroides</taxon>
    </lineage>
</organism>
<dbReference type="eggNOG" id="COG0399">
    <property type="taxonomic scope" value="Bacteria"/>
</dbReference>
<evidence type="ECO:0000313" key="2">
    <source>
        <dbReference type="Proteomes" id="UP000184192"/>
    </source>
</evidence>
<dbReference type="Proteomes" id="UP000184192">
    <property type="component" value="Unassembled WGS sequence"/>
</dbReference>
<dbReference type="SUPFAM" id="SSF53383">
    <property type="entry name" value="PLP-dependent transferases"/>
    <property type="match status" value="1"/>
</dbReference>
<gene>
    <name evidence="1" type="ORF">SAMN05444350_10233</name>
</gene>
<sequence length="317" mass="36850">MRAIGGYFNLELSCKGDIPHADGVFLNTGRNSLEYVLRSLGNIQKVYLPYFTCEVILEPLLKLQIEYEFYSINEKFELVEDFLLAHGEYLIYTNYFGIKDSYVRRLAVIYGMQLIVDNAQAFYTEHIPSINTIYSPRKFLGLPDGGIAYANGYYEVEERDISYDRCSHLLKRYDLGATGGYDDFHANSAKLKGLPIRQLSYLTEALMYSVDYEKIKEDRKRNFEILHTVLGDMNLLNTLSEDQYECPMVYPYYSLDIGLRKKLIENGVYVAIYWPNVFGWCESESIEYKMAKNLIPIPIDQRYDLDSMEYILNIIQG</sequence>
<protein>
    <recommendedName>
        <fullName evidence="3">DegT/DnrJ/EryC1/StrS aminotransferase family protein</fullName>
    </recommendedName>
</protein>
<name>A0A1M6AVD8_9BACE</name>
<dbReference type="RefSeq" id="WP_025835348.1">
    <property type="nucleotide sequence ID" value="NZ_FQZN01000002.1"/>
</dbReference>
<dbReference type="Gene3D" id="3.40.640.10">
    <property type="entry name" value="Type I PLP-dependent aspartate aminotransferase-like (Major domain)"/>
    <property type="match status" value="1"/>
</dbReference>
<dbReference type="InterPro" id="IPR015421">
    <property type="entry name" value="PyrdxlP-dep_Trfase_major"/>
</dbReference>
<dbReference type="EMBL" id="FQZN01000002">
    <property type="protein sequence ID" value="SHI40412.1"/>
    <property type="molecule type" value="Genomic_DNA"/>
</dbReference>
<accession>A0A1M6AVD8</accession>